<feature type="region of interest" description="Disordered" evidence="3">
    <location>
        <begin position="215"/>
        <end position="339"/>
    </location>
</feature>
<feature type="region of interest" description="Disordered" evidence="3">
    <location>
        <begin position="360"/>
        <end position="386"/>
    </location>
</feature>
<dbReference type="EnsemblMetazoa" id="ADAC001250-RA">
    <property type="protein sequence ID" value="ADAC001250-PA"/>
    <property type="gene ID" value="ADAC001250"/>
</dbReference>
<dbReference type="HOGENOM" id="CLU_009603_0_0_1"/>
<comment type="similarity">
    <text evidence="1">Belongs to the FAM13 family.</text>
</comment>
<feature type="compositionally biased region" description="Low complexity" evidence="3">
    <location>
        <begin position="968"/>
        <end position="982"/>
    </location>
</feature>
<dbReference type="VEuPathDB" id="VectorBase:ADAC001250"/>
<dbReference type="PANTHER" id="PTHR15904">
    <property type="entry name" value="FAM13"/>
    <property type="match status" value="1"/>
</dbReference>
<evidence type="ECO:0000256" key="3">
    <source>
        <dbReference type="SAM" id="MobiDB-lite"/>
    </source>
</evidence>
<accession>W5JVR3</accession>
<feature type="region of interest" description="Disordered" evidence="3">
    <location>
        <begin position="480"/>
        <end position="499"/>
    </location>
</feature>
<name>W5JVR3_ANODA</name>
<dbReference type="Proteomes" id="UP000000673">
    <property type="component" value="Unassembled WGS sequence"/>
</dbReference>
<feature type="compositionally biased region" description="Polar residues" evidence="3">
    <location>
        <begin position="983"/>
        <end position="994"/>
    </location>
</feature>
<feature type="compositionally biased region" description="Low complexity" evidence="3">
    <location>
        <begin position="226"/>
        <end position="270"/>
    </location>
</feature>
<reference evidence="6" key="4">
    <citation type="submission" date="2015-06" db="UniProtKB">
        <authorList>
            <consortium name="EnsemblMetazoa"/>
        </authorList>
    </citation>
    <scope>IDENTIFICATION</scope>
</reference>
<evidence type="ECO:0000313" key="5">
    <source>
        <dbReference type="EMBL" id="ETN66944.1"/>
    </source>
</evidence>
<feature type="coiled-coil region" evidence="2">
    <location>
        <begin position="769"/>
        <end position="829"/>
    </location>
</feature>
<dbReference type="PANTHER" id="PTHR15904:SF17">
    <property type="entry name" value="RHO-GAP DOMAIN-CONTAINING PROTEIN"/>
    <property type="match status" value="1"/>
</dbReference>
<feature type="compositionally biased region" description="Low complexity" evidence="3">
    <location>
        <begin position="995"/>
        <end position="1024"/>
    </location>
</feature>
<dbReference type="InterPro" id="IPR059029">
    <property type="entry name" value="FAM13A_dom"/>
</dbReference>
<feature type="compositionally biased region" description="Basic and acidic residues" evidence="3">
    <location>
        <begin position="656"/>
        <end position="671"/>
    </location>
</feature>
<evidence type="ECO:0000256" key="2">
    <source>
        <dbReference type="SAM" id="Coils"/>
    </source>
</evidence>
<keyword evidence="2" id="KW-0175">Coiled coil</keyword>
<dbReference type="OMA" id="FLCGMRH"/>
<reference evidence="5 7" key="1">
    <citation type="journal article" date="2010" name="BMC Genomics">
        <title>Combination of measures distinguishes pre-miRNAs from other stem-loops in the genome of the newly sequenced Anopheles darlingi.</title>
        <authorList>
            <person name="Mendes N.D."/>
            <person name="Freitas A.T."/>
            <person name="Vasconcelos A.T."/>
            <person name="Sagot M.F."/>
        </authorList>
    </citation>
    <scope>NUCLEOTIDE SEQUENCE</scope>
</reference>
<evidence type="ECO:0000313" key="7">
    <source>
        <dbReference type="Proteomes" id="UP000000673"/>
    </source>
</evidence>
<evidence type="ECO:0000256" key="1">
    <source>
        <dbReference type="ARBA" id="ARBA00007549"/>
    </source>
</evidence>
<gene>
    <name evidence="5" type="ORF">AND_001250</name>
</gene>
<proteinExistence type="inferred from homology"/>
<feature type="compositionally biased region" description="Basic and acidic residues" evidence="3">
    <location>
        <begin position="304"/>
        <end position="316"/>
    </location>
</feature>
<keyword evidence="7" id="KW-1185">Reference proteome</keyword>
<sequence>MKEQQRTIGGRMGIYLRKLFRMMRNGAAIGRSIFAAREKRQTPRDGKLCPSRMTDGAANTWQKRTEINGHRDSSTRKQPLLQAILTGGLQMLETFLSRLLSSWLEPAIITLIMSWMMRLLPVYASENSEDSVRIEAQASHSLTHCTKSMWKAYEASRNSQATYFECGMRRPSLGQNEDDLSRLTTILSPTSISLSSNGQSDPVVVVVAAAANDPHDVSCSKKQTGNINHNNNSVCSSSSSSSSSSTNSSISSSSNNTGNKSSSSINDGGLFSVGGGGGSGGSINRRSSGSSNSSSTSNTSSESYHNEVVRKTRDDGGVGGGNGEGFKTPEPSPPALLPPASTVLVNQYLPNLINSSEWQNCRKRKERQDSTSSISQDRKLIRSNSEEHLPNCAEVIRRVSSHEDFKKRAPTVEISIDKENIIAEEEQTETDGLVEQQQGANDEQQLQQVFEKNLKNSADDLKKFFIGSVESVANGGTGKDYHLQLHHGKTQQQQQHRLSPCRDILKSRRDSDSEQDCEHERRRHCERFSKTRPPPGRKSVSPRARSKQSSKFHGASLIKDRAGNGAVLSAGSEHFYSKHDTHSSSVSKSDRRSGAIRSFKSDQRAVAAALLLQQAIKDHSLQTDTAHANSGYDMPMFEATLSDYNDNNVLEKNKAVEQEERAQDQEQHDSMESYEEPLSPREKLPWGPQSYPDDTPALVCQRFADDKFDHAKRMDSVSHAKLRPVSSGGSLKQYGSYHRSEDSAGIGGVATHPKSGAAPVANNMFDERIKTISRKLSGLKKKLTQFEERFEREHGCRPTHGDKSADSNIKSIVVEMHKLRKEKNQIKADLVVFSAKGLTKQTIIDSGPETESDEKMRLCKMKDTISDIEKRLIEKRETDHRSENLDMMSNEQLTEEKASVQRALLYLESMYGRPASREERDAARPLYDRYRLIKRLVNRANSISGPCGVANSQMPTILEHEALALVGTSTPSTDITPPSATSMIQSPSDTGGQSATTTTTATTTNTEDSEGSTATTTTTASSTTENIHSMTADELWQHYDATREEKKELRRTIKEFEQQFEETTGRKMLKSDRKSIEDTYALYKQKKAKLRLIDALFKKQMQG</sequence>
<feature type="region of interest" description="Disordered" evidence="3">
    <location>
        <begin position="507"/>
        <end position="558"/>
    </location>
</feature>
<feature type="compositionally biased region" description="Basic and acidic residues" evidence="3">
    <location>
        <begin position="376"/>
        <end position="386"/>
    </location>
</feature>
<reference evidence="5" key="2">
    <citation type="submission" date="2010-05" db="EMBL/GenBank/DDBJ databases">
        <authorList>
            <person name="Almeida L.G."/>
            <person name="Nicolas M.F."/>
            <person name="Souza R.C."/>
            <person name="Vasconcelos A.T.R."/>
        </authorList>
    </citation>
    <scope>NUCLEOTIDE SEQUENCE</scope>
</reference>
<feature type="domain" description="FAM13A-like" evidence="4">
    <location>
        <begin position="1032"/>
        <end position="1100"/>
    </location>
</feature>
<dbReference type="EMBL" id="ADMH02000325">
    <property type="protein sequence ID" value="ETN66944.1"/>
    <property type="molecule type" value="Genomic_DNA"/>
</dbReference>
<feature type="compositionally biased region" description="Gly residues" evidence="3">
    <location>
        <begin position="271"/>
        <end position="281"/>
    </location>
</feature>
<dbReference type="VEuPathDB" id="VectorBase:ADAR2_002680"/>
<feature type="compositionally biased region" description="Basic and acidic residues" evidence="3">
    <location>
        <begin position="507"/>
        <end position="520"/>
    </location>
</feature>
<protein>
    <recommendedName>
        <fullName evidence="4">FAM13A-like domain-containing protein</fullName>
    </recommendedName>
</protein>
<dbReference type="InterPro" id="IPR039102">
    <property type="entry name" value="FAM13"/>
</dbReference>
<feature type="region of interest" description="Disordered" evidence="3">
    <location>
        <begin position="576"/>
        <end position="595"/>
    </location>
</feature>
<feature type="compositionally biased region" description="Low complexity" evidence="3">
    <location>
        <begin position="282"/>
        <end position="303"/>
    </location>
</feature>
<feature type="region of interest" description="Disordered" evidence="3">
    <location>
        <begin position="656"/>
        <end position="690"/>
    </location>
</feature>
<organism evidence="5">
    <name type="scientific">Anopheles darlingi</name>
    <name type="common">Mosquito</name>
    <dbReference type="NCBI Taxonomy" id="43151"/>
    <lineage>
        <taxon>Eukaryota</taxon>
        <taxon>Metazoa</taxon>
        <taxon>Ecdysozoa</taxon>
        <taxon>Arthropoda</taxon>
        <taxon>Hexapoda</taxon>
        <taxon>Insecta</taxon>
        <taxon>Pterygota</taxon>
        <taxon>Neoptera</taxon>
        <taxon>Endopterygota</taxon>
        <taxon>Diptera</taxon>
        <taxon>Nematocera</taxon>
        <taxon>Culicoidea</taxon>
        <taxon>Culicidae</taxon>
        <taxon>Anophelinae</taxon>
        <taxon>Anopheles</taxon>
    </lineage>
</organism>
<feature type="region of interest" description="Disordered" evidence="3">
    <location>
        <begin position="968"/>
        <end position="1026"/>
    </location>
</feature>
<reference evidence="5" key="3">
    <citation type="journal article" date="2013" name="Nucleic Acids Res.">
        <title>The genome of Anopheles darlingi, the main neotropical malaria vector.</title>
        <authorList>
            <person name="Marinotti O."/>
            <person name="Cerqueira G.C."/>
            <person name="de Almeida L.G."/>
            <person name="Ferro M.I."/>
            <person name="Loreto E.L."/>
            <person name="Zaha A."/>
            <person name="Teixeira S.M."/>
            <person name="Wespiser A.R."/>
            <person name="Almeida E Silva A."/>
            <person name="Schlindwein A.D."/>
            <person name="Pacheco A.C."/>
            <person name="Silva A.L."/>
            <person name="Graveley B.R."/>
            <person name="Walenz B.P."/>
            <person name="Lima Bde A."/>
            <person name="Ribeiro C.A."/>
            <person name="Nunes-Silva C.G."/>
            <person name="de Carvalho C.R."/>
            <person name="Soares C.M."/>
            <person name="de Menezes C.B."/>
            <person name="Matiolli C."/>
            <person name="Caffrey D."/>
            <person name="Araujo D.A."/>
            <person name="de Oliveira D.M."/>
            <person name="Golenbock D."/>
            <person name="Grisard E.C."/>
            <person name="Fantinatti-Garboggini F."/>
            <person name="de Carvalho F.M."/>
            <person name="Barcellos F.G."/>
            <person name="Prosdocimi F."/>
            <person name="May G."/>
            <person name="Azevedo Junior G.M."/>
            <person name="Guimaraes G.M."/>
            <person name="Goldman G.H."/>
            <person name="Padilha I.Q."/>
            <person name="Batista Jda S."/>
            <person name="Ferro J.A."/>
            <person name="Ribeiro J.M."/>
            <person name="Fietto J.L."/>
            <person name="Dabbas K.M."/>
            <person name="Cerdeira L."/>
            <person name="Agnez-Lima L.F."/>
            <person name="Brocchi M."/>
            <person name="de Carvalho M.O."/>
            <person name="Teixeira Mde M."/>
            <person name="Diniz Maia Mde M."/>
            <person name="Goldman M.H."/>
            <person name="Cruz Schneider M.P."/>
            <person name="Felipe M.S."/>
            <person name="Hungria M."/>
            <person name="Nicolas M.F."/>
            <person name="Pereira M."/>
            <person name="Montes M.A."/>
            <person name="Cantao M.E."/>
            <person name="Vincentz M."/>
            <person name="Rafael M.S."/>
            <person name="Silverman N."/>
            <person name="Stoco P.H."/>
            <person name="Souza R.C."/>
            <person name="Vicentini R."/>
            <person name="Gazzinelli R.T."/>
            <person name="Neves Rde O."/>
            <person name="Silva R."/>
            <person name="Astolfi-Filho S."/>
            <person name="Maciel T.E."/>
            <person name="Urmenyi T.P."/>
            <person name="Tadei W.P."/>
            <person name="Camargo E.P."/>
            <person name="de Vasconcelos A.T."/>
        </authorList>
    </citation>
    <scope>NUCLEOTIDE SEQUENCE</scope>
</reference>
<dbReference type="Pfam" id="PF26116">
    <property type="entry name" value="FAM13A"/>
    <property type="match status" value="1"/>
</dbReference>
<dbReference type="AlphaFoldDB" id="W5JVR3"/>
<evidence type="ECO:0000313" key="6">
    <source>
        <dbReference type="EnsemblMetazoa" id="ADAC001250-PA"/>
    </source>
</evidence>
<dbReference type="STRING" id="43151.W5JVR3"/>
<dbReference type="eggNOG" id="ENOG502RE4D">
    <property type="taxonomic scope" value="Eukaryota"/>
</dbReference>
<feature type="coiled-coil region" evidence="2">
    <location>
        <begin position="1039"/>
        <end position="1066"/>
    </location>
</feature>
<evidence type="ECO:0000259" key="4">
    <source>
        <dbReference type="Pfam" id="PF26116"/>
    </source>
</evidence>